<reference evidence="2 3" key="1">
    <citation type="submission" date="2018-11" db="EMBL/GenBank/DDBJ databases">
        <title>Sequencing the genomes of 1000 actinobacteria strains.</title>
        <authorList>
            <person name="Klenk H.-P."/>
        </authorList>
    </citation>
    <scope>NUCLEOTIDE SEQUENCE [LARGE SCALE GENOMIC DNA]</scope>
    <source>
        <strain evidence="2 3">DSM 11294</strain>
    </source>
</reference>
<comment type="caution">
    <text evidence="2">The sequence shown here is derived from an EMBL/GenBank/DDBJ whole genome shotgun (WGS) entry which is preliminary data.</text>
</comment>
<evidence type="ECO:0000313" key="2">
    <source>
        <dbReference type="EMBL" id="ROR72067.1"/>
    </source>
</evidence>
<evidence type="ECO:0000313" key="3">
    <source>
        <dbReference type="Proteomes" id="UP000280668"/>
    </source>
</evidence>
<name>A0A3N2B9Z0_9MICO</name>
<protein>
    <submittedName>
        <fullName evidence="2">Uncharacterized protein</fullName>
    </submittedName>
</protein>
<keyword evidence="1" id="KW-1133">Transmembrane helix</keyword>
<organism evidence="2 3">
    <name type="scientific">Bogoriella caseilytica</name>
    <dbReference type="NCBI Taxonomy" id="56055"/>
    <lineage>
        <taxon>Bacteria</taxon>
        <taxon>Bacillati</taxon>
        <taxon>Actinomycetota</taxon>
        <taxon>Actinomycetes</taxon>
        <taxon>Micrococcales</taxon>
        <taxon>Bogoriellaceae</taxon>
        <taxon>Bogoriella</taxon>
    </lineage>
</organism>
<feature type="transmembrane region" description="Helical" evidence="1">
    <location>
        <begin position="224"/>
        <end position="244"/>
    </location>
</feature>
<dbReference type="EMBL" id="RKHK01000001">
    <property type="protein sequence ID" value="ROR72067.1"/>
    <property type="molecule type" value="Genomic_DNA"/>
</dbReference>
<feature type="transmembrane region" description="Helical" evidence="1">
    <location>
        <begin position="99"/>
        <end position="122"/>
    </location>
</feature>
<feature type="transmembrane region" description="Helical" evidence="1">
    <location>
        <begin position="134"/>
        <end position="161"/>
    </location>
</feature>
<gene>
    <name evidence="2" type="ORF">EDD31_0413</name>
</gene>
<dbReference type="Proteomes" id="UP000280668">
    <property type="component" value="Unassembled WGS sequence"/>
</dbReference>
<keyword evidence="3" id="KW-1185">Reference proteome</keyword>
<accession>A0A3N2B9Z0</accession>
<keyword evidence="1" id="KW-0472">Membrane</keyword>
<feature type="transmembrane region" description="Helical" evidence="1">
    <location>
        <begin position="264"/>
        <end position="283"/>
    </location>
</feature>
<dbReference type="AlphaFoldDB" id="A0A3N2B9Z0"/>
<sequence>MQESGAAHPRPQAAEQREAVFHDGADVVRVVHTCRGRTVDVEERRLSPVERWNWWGPDALDQPAPDPYGDLARQHLRETGATILRRTRWFRTCQRLTRAWGWLSVAAVLAVALVLPVITALIDGVEPFATRDDFGVFAALSVLSVALAALVHGALGLGYTLTVRRLGTRHLGDPQTARSSARISHETVGQWQAGGAEFWTFRPPLPPVLVQAWRRDPWRPWRHLLTIAAVFGSIFLAIAAVHWWETLAADGPWHAPITGSGHGFLWWFTGLGLGGIGAAAAAVHLGRRHEKSLDAFVTELAELRYRHPDEVPAASVAWHPRGVDGE</sequence>
<proteinExistence type="predicted"/>
<evidence type="ECO:0000256" key="1">
    <source>
        <dbReference type="SAM" id="Phobius"/>
    </source>
</evidence>
<keyword evidence="1" id="KW-0812">Transmembrane</keyword>